<reference evidence="2" key="3">
    <citation type="submission" date="2015-02" db="UniProtKB">
        <authorList>
            <consortium name="EnsemblProtists"/>
        </authorList>
    </citation>
    <scope>IDENTIFICATION</scope>
    <source>
        <strain evidence="2">DAOM BR144</strain>
    </source>
</reference>
<keyword evidence="3" id="KW-1185">Reference proteome</keyword>
<evidence type="ECO:0000313" key="3">
    <source>
        <dbReference type="Proteomes" id="UP000019132"/>
    </source>
</evidence>
<reference evidence="3" key="1">
    <citation type="journal article" date="2010" name="Genome Biol.">
        <title>Genome sequence of the necrotrophic plant pathogen Pythium ultimum reveals original pathogenicity mechanisms and effector repertoire.</title>
        <authorList>
            <person name="Levesque C.A."/>
            <person name="Brouwer H."/>
            <person name="Cano L."/>
            <person name="Hamilton J.P."/>
            <person name="Holt C."/>
            <person name="Huitema E."/>
            <person name="Raffaele S."/>
            <person name="Robideau G.P."/>
            <person name="Thines M."/>
            <person name="Win J."/>
            <person name="Zerillo M.M."/>
            <person name="Beakes G.W."/>
            <person name="Boore J.L."/>
            <person name="Busam D."/>
            <person name="Dumas B."/>
            <person name="Ferriera S."/>
            <person name="Fuerstenberg S.I."/>
            <person name="Gachon C.M."/>
            <person name="Gaulin E."/>
            <person name="Govers F."/>
            <person name="Grenville-Briggs L."/>
            <person name="Horner N."/>
            <person name="Hostetler J."/>
            <person name="Jiang R.H."/>
            <person name="Johnson J."/>
            <person name="Krajaejun T."/>
            <person name="Lin H."/>
            <person name="Meijer H.J."/>
            <person name="Moore B."/>
            <person name="Morris P."/>
            <person name="Phuntmart V."/>
            <person name="Puiu D."/>
            <person name="Shetty J."/>
            <person name="Stajich J.E."/>
            <person name="Tripathy S."/>
            <person name="Wawra S."/>
            <person name="van West P."/>
            <person name="Whitty B.R."/>
            <person name="Coutinho P.M."/>
            <person name="Henrissat B."/>
            <person name="Martin F."/>
            <person name="Thomas P.D."/>
            <person name="Tyler B.M."/>
            <person name="De Vries R.P."/>
            <person name="Kamoun S."/>
            <person name="Yandell M."/>
            <person name="Tisserat N."/>
            <person name="Buell C.R."/>
        </authorList>
    </citation>
    <scope>NUCLEOTIDE SEQUENCE</scope>
    <source>
        <strain evidence="3">DAOM:BR144</strain>
    </source>
</reference>
<dbReference type="STRING" id="431595.K3W695"/>
<dbReference type="InParanoid" id="K3W695"/>
<keyword evidence="1" id="KW-0472">Membrane</keyword>
<keyword evidence="1" id="KW-0812">Transmembrane</keyword>
<organism evidence="2 3">
    <name type="scientific">Globisporangium ultimum (strain ATCC 200006 / CBS 805.95 / DAOM BR144)</name>
    <name type="common">Pythium ultimum</name>
    <dbReference type="NCBI Taxonomy" id="431595"/>
    <lineage>
        <taxon>Eukaryota</taxon>
        <taxon>Sar</taxon>
        <taxon>Stramenopiles</taxon>
        <taxon>Oomycota</taxon>
        <taxon>Peronosporomycetes</taxon>
        <taxon>Pythiales</taxon>
        <taxon>Pythiaceae</taxon>
        <taxon>Globisporangium</taxon>
    </lineage>
</organism>
<dbReference type="VEuPathDB" id="FungiDB:PYU1_G000486"/>
<feature type="transmembrane region" description="Helical" evidence="1">
    <location>
        <begin position="42"/>
        <end position="63"/>
    </location>
</feature>
<name>K3W695_GLOUD</name>
<evidence type="ECO:0000313" key="2">
    <source>
        <dbReference type="EnsemblProtists" id="PYU1_T000486"/>
    </source>
</evidence>
<accession>K3W695</accession>
<keyword evidence="1" id="KW-1133">Transmembrane helix</keyword>
<dbReference type="EMBL" id="GL376636">
    <property type="status" value="NOT_ANNOTATED_CDS"/>
    <property type="molecule type" value="Genomic_DNA"/>
</dbReference>
<dbReference type="AlphaFoldDB" id="K3W695"/>
<protein>
    <submittedName>
        <fullName evidence="2">Uncharacterized protein</fullName>
    </submittedName>
</protein>
<dbReference type="EnsemblProtists" id="PYU1_T000486">
    <property type="protein sequence ID" value="PYU1_T000486"/>
    <property type="gene ID" value="PYU1_G000486"/>
</dbReference>
<dbReference type="Proteomes" id="UP000019132">
    <property type="component" value="Unassembled WGS sequence"/>
</dbReference>
<dbReference type="HOGENOM" id="CLU_1606023_0_0_1"/>
<evidence type="ECO:0000256" key="1">
    <source>
        <dbReference type="SAM" id="Phobius"/>
    </source>
</evidence>
<reference evidence="3" key="2">
    <citation type="submission" date="2010-04" db="EMBL/GenBank/DDBJ databases">
        <authorList>
            <person name="Buell R."/>
            <person name="Hamilton J."/>
            <person name="Hostetler J."/>
        </authorList>
    </citation>
    <scope>NUCLEOTIDE SEQUENCE [LARGE SCALE GENOMIC DNA]</scope>
    <source>
        <strain evidence="3">DAOM:BR144</strain>
    </source>
</reference>
<proteinExistence type="predicted"/>
<sequence length="166" mass="18404">MVKSSELTSLVGDDAKRKQQASRAATGAGRAIRDRVWCMRHVTCSWGLLAMVLWMVVVVLYLFHVPFVYPSTAVQNAGGATFRLSFASSAHAGPITGRLLLCIAKKHVVEDPFGDDQPRFLHCWTGSYDETLSMAWNTLNQRMVPQMVDHIVTSAPPDADLSFTMY</sequence>